<accession>A0A1J8PM08</accession>
<dbReference type="Proteomes" id="UP000183567">
    <property type="component" value="Unassembled WGS sequence"/>
</dbReference>
<evidence type="ECO:0000313" key="1">
    <source>
        <dbReference type="EMBL" id="OJA08843.1"/>
    </source>
</evidence>
<dbReference type="EMBL" id="LVVM01006162">
    <property type="protein sequence ID" value="OJA08843.1"/>
    <property type="molecule type" value="Genomic_DNA"/>
</dbReference>
<protein>
    <submittedName>
        <fullName evidence="1">Uncharacterized protein</fullName>
    </submittedName>
</protein>
<dbReference type="AlphaFoldDB" id="A0A1J8PM08"/>
<comment type="caution">
    <text evidence="1">The sequence shown here is derived from an EMBL/GenBank/DDBJ whole genome shotgun (WGS) entry which is preliminary data.</text>
</comment>
<sequence length="49" mass="5574">MEYLLHPPLACLPSTADTFLNKALPMKLKDDDVRKRRMQTPSMSILKAS</sequence>
<reference evidence="1 2" key="1">
    <citation type="submission" date="2016-03" db="EMBL/GenBank/DDBJ databases">
        <title>Comparative genomics of the ectomycorrhizal sister species Rhizopogon vinicolor and Rhizopogon vesiculosus (Basidiomycota: Boletales) reveals a divergence of the mating type B locus.</title>
        <authorList>
            <person name="Mujic A.B."/>
            <person name="Kuo A."/>
            <person name="Tritt A."/>
            <person name="Lipzen A."/>
            <person name="Chen C."/>
            <person name="Johnson J."/>
            <person name="Sharma A."/>
            <person name="Barry K."/>
            <person name="Grigoriev I.V."/>
            <person name="Spatafora J.W."/>
        </authorList>
    </citation>
    <scope>NUCLEOTIDE SEQUENCE [LARGE SCALE GENOMIC DNA]</scope>
    <source>
        <strain evidence="1 2">AM-OR11-056</strain>
    </source>
</reference>
<name>A0A1J8PM08_9AGAM</name>
<evidence type="ECO:0000313" key="2">
    <source>
        <dbReference type="Proteomes" id="UP000183567"/>
    </source>
</evidence>
<organism evidence="1 2">
    <name type="scientific">Rhizopogon vesiculosus</name>
    <dbReference type="NCBI Taxonomy" id="180088"/>
    <lineage>
        <taxon>Eukaryota</taxon>
        <taxon>Fungi</taxon>
        <taxon>Dikarya</taxon>
        <taxon>Basidiomycota</taxon>
        <taxon>Agaricomycotina</taxon>
        <taxon>Agaricomycetes</taxon>
        <taxon>Agaricomycetidae</taxon>
        <taxon>Boletales</taxon>
        <taxon>Suillineae</taxon>
        <taxon>Rhizopogonaceae</taxon>
        <taxon>Rhizopogon</taxon>
    </lineage>
</organism>
<keyword evidence="2" id="KW-1185">Reference proteome</keyword>
<proteinExistence type="predicted"/>
<gene>
    <name evidence="1" type="ORF">AZE42_09766</name>
</gene>